<dbReference type="SUPFAM" id="SSF81383">
    <property type="entry name" value="F-box domain"/>
    <property type="match status" value="1"/>
</dbReference>
<dbReference type="InterPro" id="IPR055294">
    <property type="entry name" value="FBL60-like"/>
</dbReference>
<dbReference type="SMART" id="SM00256">
    <property type="entry name" value="FBOX"/>
    <property type="match status" value="1"/>
</dbReference>
<dbReference type="Pfam" id="PF00646">
    <property type="entry name" value="F-box"/>
    <property type="match status" value="1"/>
</dbReference>
<dbReference type="InterPro" id="IPR032675">
    <property type="entry name" value="LRR_dom_sf"/>
</dbReference>
<dbReference type="Proteomes" id="UP001141552">
    <property type="component" value="Unassembled WGS sequence"/>
</dbReference>
<dbReference type="PANTHER" id="PTHR31293">
    <property type="entry name" value="RNI-LIKE SUPERFAMILY PROTEIN"/>
    <property type="match status" value="1"/>
</dbReference>
<evidence type="ECO:0000256" key="1">
    <source>
        <dbReference type="SAM" id="MobiDB-lite"/>
    </source>
</evidence>
<evidence type="ECO:0000259" key="2">
    <source>
        <dbReference type="PROSITE" id="PS50181"/>
    </source>
</evidence>
<keyword evidence="4" id="KW-1185">Reference proteome</keyword>
<organism evidence="3 4">
    <name type="scientific">Turnera subulata</name>
    <dbReference type="NCBI Taxonomy" id="218843"/>
    <lineage>
        <taxon>Eukaryota</taxon>
        <taxon>Viridiplantae</taxon>
        <taxon>Streptophyta</taxon>
        <taxon>Embryophyta</taxon>
        <taxon>Tracheophyta</taxon>
        <taxon>Spermatophyta</taxon>
        <taxon>Magnoliopsida</taxon>
        <taxon>eudicotyledons</taxon>
        <taxon>Gunneridae</taxon>
        <taxon>Pentapetalae</taxon>
        <taxon>rosids</taxon>
        <taxon>fabids</taxon>
        <taxon>Malpighiales</taxon>
        <taxon>Passifloraceae</taxon>
        <taxon>Turnera</taxon>
    </lineage>
</organism>
<accession>A0A9Q0JLL3</accession>
<dbReference type="SUPFAM" id="SSF52047">
    <property type="entry name" value="RNI-like"/>
    <property type="match status" value="1"/>
</dbReference>
<dbReference type="Gene3D" id="3.80.10.10">
    <property type="entry name" value="Ribonuclease Inhibitor"/>
    <property type="match status" value="1"/>
</dbReference>
<dbReference type="InterPro" id="IPR001810">
    <property type="entry name" value="F-box_dom"/>
</dbReference>
<dbReference type="Gene3D" id="1.20.1280.50">
    <property type="match status" value="1"/>
</dbReference>
<name>A0A9Q0JLL3_9ROSI</name>
<dbReference type="AlphaFoldDB" id="A0A9Q0JLL3"/>
<evidence type="ECO:0000313" key="3">
    <source>
        <dbReference type="EMBL" id="KAJ4846134.1"/>
    </source>
</evidence>
<comment type="caution">
    <text evidence="3">The sequence shown here is derived from an EMBL/GenBank/DDBJ whole genome shotgun (WGS) entry which is preliminary data.</text>
</comment>
<dbReference type="EMBL" id="JAKUCV010001504">
    <property type="protein sequence ID" value="KAJ4846134.1"/>
    <property type="molecule type" value="Genomic_DNA"/>
</dbReference>
<feature type="domain" description="F-box" evidence="2">
    <location>
        <begin position="26"/>
        <end position="79"/>
    </location>
</feature>
<proteinExistence type="predicted"/>
<sequence length="356" mass="40392">MGRKAMNKSSTSRRRRTDGEQESLVDDRFSVLPDHIVQHILSFLDTKHAVLFSLVSKKYKNICTSYPNLDFDDRYFKEQDSFADFVTQFFKKKLDGGLKVGRFSFSCQRYTSIDPARIINEAVSRQVDHLIVMPDQLWYNLPSNLLTCKTLQTLSLKQVELPGWFRFTTITTLFLTSCSFFEGEFDVGLRCPNLTTLTLVGCNFVALKVSSGSKLVKLSIDSIVCEKVEISAMELSVLRIKQHFCTMDFTGFNLPSLKTAMVDLEAHTSDGDYDKLHKFLKWFGREASCVETFPTSSEIEAFIKNHQSVLGSIKDKKGRCWQYMLGTRKAAAQSRFGNFVGGVEAKTKSTGRRSAQ</sequence>
<dbReference type="OrthoDB" id="612216at2759"/>
<reference evidence="3" key="2">
    <citation type="journal article" date="2023" name="Plants (Basel)">
        <title>Annotation of the Turnera subulata (Passifloraceae) Draft Genome Reveals the S-Locus Evolved after the Divergence of Turneroideae from Passifloroideae in a Stepwise Manner.</title>
        <authorList>
            <person name="Henning P.M."/>
            <person name="Roalson E.H."/>
            <person name="Mir W."/>
            <person name="McCubbin A.G."/>
            <person name="Shore J.S."/>
        </authorList>
    </citation>
    <scope>NUCLEOTIDE SEQUENCE</scope>
    <source>
        <strain evidence="3">F60SS</strain>
    </source>
</reference>
<dbReference type="PANTHER" id="PTHR31293:SF12">
    <property type="entry name" value="RNI-LIKE SUPERFAMILY PROTEIN"/>
    <property type="match status" value="1"/>
</dbReference>
<reference evidence="3" key="1">
    <citation type="submission" date="2022-02" db="EMBL/GenBank/DDBJ databases">
        <authorList>
            <person name="Henning P.M."/>
            <person name="McCubbin A.G."/>
            <person name="Shore J.S."/>
        </authorList>
    </citation>
    <scope>NUCLEOTIDE SEQUENCE</scope>
    <source>
        <strain evidence="3">F60SS</strain>
        <tissue evidence="3">Leaves</tissue>
    </source>
</reference>
<protein>
    <recommendedName>
        <fullName evidence="2">F-box domain-containing protein</fullName>
    </recommendedName>
</protein>
<gene>
    <name evidence="3" type="ORF">Tsubulata_048359</name>
</gene>
<feature type="region of interest" description="Disordered" evidence="1">
    <location>
        <begin position="1"/>
        <end position="21"/>
    </location>
</feature>
<evidence type="ECO:0000313" key="4">
    <source>
        <dbReference type="Proteomes" id="UP001141552"/>
    </source>
</evidence>
<dbReference type="InterPro" id="IPR036047">
    <property type="entry name" value="F-box-like_dom_sf"/>
</dbReference>
<feature type="compositionally biased region" description="Basic residues" evidence="1">
    <location>
        <begin position="1"/>
        <end position="16"/>
    </location>
</feature>
<dbReference type="PROSITE" id="PS50181">
    <property type="entry name" value="FBOX"/>
    <property type="match status" value="1"/>
</dbReference>
<feature type="non-terminal residue" evidence="3">
    <location>
        <position position="1"/>
    </location>
</feature>